<evidence type="ECO:0000313" key="12">
    <source>
        <dbReference type="EMBL" id="OCH95987.1"/>
    </source>
</evidence>
<evidence type="ECO:0000256" key="2">
    <source>
        <dbReference type="ARBA" id="ARBA00010992"/>
    </source>
</evidence>
<evidence type="ECO:0000256" key="5">
    <source>
        <dbReference type="ARBA" id="ARBA00022989"/>
    </source>
</evidence>
<dbReference type="Gene3D" id="1.20.1250.20">
    <property type="entry name" value="MFS general substrate transporter like domains"/>
    <property type="match status" value="1"/>
</dbReference>
<evidence type="ECO:0000256" key="8">
    <source>
        <dbReference type="RuleBase" id="RU003346"/>
    </source>
</evidence>
<dbReference type="SUPFAM" id="SSF103473">
    <property type="entry name" value="MFS general substrate transporter"/>
    <property type="match status" value="1"/>
</dbReference>
<keyword evidence="13" id="KW-1185">Reference proteome</keyword>
<dbReference type="InterPro" id="IPR003663">
    <property type="entry name" value="Sugar/inositol_transpt"/>
</dbReference>
<dbReference type="GO" id="GO:0016020">
    <property type="term" value="C:membrane"/>
    <property type="evidence" value="ECO:0007669"/>
    <property type="project" value="UniProtKB-SubCell"/>
</dbReference>
<dbReference type="InterPro" id="IPR050360">
    <property type="entry name" value="MFS_Sugar_Transporters"/>
</dbReference>
<evidence type="ECO:0000256" key="4">
    <source>
        <dbReference type="ARBA" id="ARBA00022692"/>
    </source>
</evidence>
<dbReference type="InterPro" id="IPR005829">
    <property type="entry name" value="Sugar_transporter_CS"/>
</dbReference>
<evidence type="ECO:0000256" key="6">
    <source>
        <dbReference type="ARBA" id="ARBA00023136"/>
    </source>
</evidence>
<evidence type="ECO:0000313" key="13">
    <source>
        <dbReference type="Proteomes" id="UP000250043"/>
    </source>
</evidence>
<dbReference type="AlphaFoldDB" id="A0A8E2J6L0"/>
<feature type="transmembrane region" description="Helical" evidence="10">
    <location>
        <begin position="391"/>
        <end position="414"/>
    </location>
</feature>
<feature type="transmembrane region" description="Helical" evidence="10">
    <location>
        <begin position="320"/>
        <end position="345"/>
    </location>
</feature>
<feature type="transmembrane region" description="Helical" evidence="10">
    <location>
        <begin position="287"/>
        <end position="308"/>
    </location>
</feature>
<evidence type="ECO:0000256" key="3">
    <source>
        <dbReference type="ARBA" id="ARBA00022448"/>
    </source>
</evidence>
<feature type="transmembrane region" description="Helical" evidence="10">
    <location>
        <begin position="80"/>
        <end position="101"/>
    </location>
</feature>
<dbReference type="GO" id="GO:0005351">
    <property type="term" value="F:carbohydrate:proton symporter activity"/>
    <property type="evidence" value="ECO:0007669"/>
    <property type="project" value="TreeGrafter"/>
</dbReference>
<name>A0A8E2J6L0_9APHY</name>
<accession>A0A8E2J6L0</accession>
<keyword evidence="6 10" id="KW-0472">Membrane</keyword>
<proteinExistence type="inferred from homology"/>
<feature type="transmembrane region" description="Helical" evidence="10">
    <location>
        <begin position="352"/>
        <end position="371"/>
    </location>
</feature>
<organism evidence="12 13">
    <name type="scientific">Obba rivulosa</name>
    <dbReference type="NCBI Taxonomy" id="1052685"/>
    <lineage>
        <taxon>Eukaryota</taxon>
        <taxon>Fungi</taxon>
        <taxon>Dikarya</taxon>
        <taxon>Basidiomycota</taxon>
        <taxon>Agaricomycotina</taxon>
        <taxon>Agaricomycetes</taxon>
        <taxon>Polyporales</taxon>
        <taxon>Gelatoporiaceae</taxon>
        <taxon>Obba</taxon>
    </lineage>
</organism>
<feature type="compositionally biased region" description="Basic and acidic residues" evidence="9">
    <location>
        <begin position="505"/>
        <end position="517"/>
    </location>
</feature>
<evidence type="ECO:0000256" key="9">
    <source>
        <dbReference type="SAM" id="MobiDB-lite"/>
    </source>
</evidence>
<reference evidence="12 13" key="1">
    <citation type="submission" date="2016-07" db="EMBL/GenBank/DDBJ databases">
        <title>Draft genome of the white-rot fungus Obba rivulosa 3A-2.</title>
        <authorList>
            <consortium name="DOE Joint Genome Institute"/>
            <person name="Miettinen O."/>
            <person name="Riley R."/>
            <person name="Acob R."/>
            <person name="Barry K."/>
            <person name="Cullen D."/>
            <person name="De Vries R."/>
            <person name="Hainaut M."/>
            <person name="Hatakka A."/>
            <person name="Henrissat B."/>
            <person name="Hilden K."/>
            <person name="Kuo R."/>
            <person name="Labutti K."/>
            <person name="Lipzen A."/>
            <person name="Makela M.R."/>
            <person name="Sandor L."/>
            <person name="Spatafora J.W."/>
            <person name="Grigoriev I.V."/>
            <person name="Hibbett D.S."/>
        </authorList>
    </citation>
    <scope>NUCLEOTIDE SEQUENCE [LARGE SCALE GENOMIC DNA]</scope>
    <source>
        <strain evidence="12 13">3A-2</strain>
    </source>
</reference>
<dbReference type="PANTHER" id="PTHR48022:SF74">
    <property type="entry name" value="SUGAR TRANSPORTER, PUTATIVE (AFU_ORTHOLOGUE AFUA_8G02010)-RELATED"/>
    <property type="match status" value="1"/>
</dbReference>
<keyword evidence="4 10" id="KW-0812">Transmembrane</keyword>
<feature type="domain" description="Major facilitator superfamily (MFS) profile" evidence="11">
    <location>
        <begin position="26"/>
        <end position="479"/>
    </location>
</feature>
<evidence type="ECO:0000259" key="11">
    <source>
        <dbReference type="PROSITE" id="PS50850"/>
    </source>
</evidence>
<dbReference type="NCBIfam" id="TIGR00879">
    <property type="entry name" value="SP"/>
    <property type="match status" value="1"/>
</dbReference>
<comment type="similarity">
    <text evidence="2 8">Belongs to the major facilitator superfamily. Sugar transporter (TC 2.A.1.1) family.</text>
</comment>
<dbReference type="OrthoDB" id="648285at2759"/>
<feature type="transmembrane region" description="Helical" evidence="10">
    <location>
        <begin position="108"/>
        <end position="127"/>
    </location>
</feature>
<dbReference type="PROSITE" id="PS00217">
    <property type="entry name" value="SUGAR_TRANSPORT_2"/>
    <property type="match status" value="1"/>
</dbReference>
<feature type="region of interest" description="Disordered" evidence="9">
    <location>
        <begin position="500"/>
        <end position="541"/>
    </location>
</feature>
<feature type="transmembrane region" description="Helical" evidence="10">
    <location>
        <begin position="139"/>
        <end position="160"/>
    </location>
</feature>
<comment type="subcellular location">
    <subcellularLocation>
        <location evidence="1">Membrane</location>
        <topology evidence="1">Multi-pass membrane protein</topology>
    </subcellularLocation>
</comment>
<dbReference type="InterPro" id="IPR036259">
    <property type="entry name" value="MFS_trans_sf"/>
</dbReference>
<dbReference type="InterPro" id="IPR005828">
    <property type="entry name" value="MFS_sugar_transport-like"/>
</dbReference>
<dbReference type="PRINTS" id="PR00171">
    <property type="entry name" value="SUGRTRNSPORT"/>
</dbReference>
<dbReference type="PANTHER" id="PTHR48022">
    <property type="entry name" value="PLASTIDIC GLUCOSE TRANSPORTER 4"/>
    <property type="match status" value="1"/>
</dbReference>
<feature type="transmembrane region" description="Helical" evidence="10">
    <location>
        <begin position="426"/>
        <end position="449"/>
    </location>
</feature>
<dbReference type="PROSITE" id="PS50850">
    <property type="entry name" value="MFS"/>
    <property type="match status" value="1"/>
</dbReference>
<dbReference type="FunFam" id="1.20.1250.20:FF:000134">
    <property type="entry name" value="MFS sugar transporter protein"/>
    <property type="match status" value="1"/>
</dbReference>
<evidence type="ECO:0000256" key="1">
    <source>
        <dbReference type="ARBA" id="ARBA00004141"/>
    </source>
</evidence>
<feature type="transmembrane region" description="Helical" evidence="10">
    <location>
        <begin position="203"/>
        <end position="220"/>
    </location>
</feature>
<evidence type="ECO:0000256" key="10">
    <source>
        <dbReference type="SAM" id="Phobius"/>
    </source>
</evidence>
<keyword evidence="5 10" id="KW-1133">Transmembrane helix</keyword>
<keyword evidence="3 8" id="KW-0813">Transport</keyword>
<dbReference type="EMBL" id="KV722333">
    <property type="protein sequence ID" value="OCH95987.1"/>
    <property type="molecule type" value="Genomic_DNA"/>
</dbReference>
<evidence type="ECO:0000256" key="7">
    <source>
        <dbReference type="ARBA" id="ARBA00049119"/>
    </source>
</evidence>
<gene>
    <name evidence="12" type="ORF">OBBRIDRAFT_883600</name>
</gene>
<comment type="catalytic activity">
    <reaction evidence="7">
        <text>myo-inositol(out) + H(+)(out) = myo-inositol(in) + H(+)(in)</text>
        <dbReference type="Rhea" id="RHEA:60364"/>
        <dbReference type="ChEBI" id="CHEBI:15378"/>
        <dbReference type="ChEBI" id="CHEBI:17268"/>
    </reaction>
</comment>
<protein>
    <submittedName>
        <fullName evidence="12">General substrate transporter</fullName>
    </submittedName>
</protein>
<feature type="transmembrane region" description="Helical" evidence="10">
    <location>
        <begin position="455"/>
        <end position="475"/>
    </location>
</feature>
<feature type="transmembrane region" description="Helical" evidence="10">
    <location>
        <begin position="172"/>
        <end position="191"/>
    </location>
</feature>
<dbReference type="Pfam" id="PF00083">
    <property type="entry name" value="Sugar_tr"/>
    <property type="match status" value="1"/>
</dbReference>
<dbReference type="Proteomes" id="UP000250043">
    <property type="component" value="Unassembled WGS sequence"/>
</dbReference>
<sequence length="541" mass="59170">MERFRFKTYTARYPRWMVGRPLLIMSSALAALGDAMFGYSQGAIASIQVQPPFIKRFFGKDVTMAQIQAGDTGVNPEVQAITVACLNITAFISSLAAAYVCDIFGRRVSVRIGGIIYFIAAIIQIFSPDLASLIVGRSLQGIGVGMLSMTVPILQCEIAPAHARGKFISIEYLCLNTGYALSAWIGYGFFFALPSEISWKGPYIVQAVLAFILTGWSFILPETPRFLIYSGLEEDGLRTLADLHADGDTNDPGVRESFREIVAAINYEKHLGQASWRQLFTQYTRRAIMGITCQLFAQFNGINALLYFLPENLTRAGFSISRALLFSGVAAIVYCLGTIPTMIWIDTWGRRPFLIVGSFALAVFLSIVGGLQYRADSLPVGDARIPTANGIFTAVCLYLFIFGATWGPGPWLLGAEIFPLRARAKGMALSTMSNWICNFIIAFITPPLFSAIDAGYYFILVGFCVISGIFVWAVYPETAHKTLEELGTVFGDAVVADDPEPPMGMRDDSQASKESKFVSETSTLTPGMNAGSDELVTQKTQ</sequence>
<dbReference type="InterPro" id="IPR020846">
    <property type="entry name" value="MFS_dom"/>
</dbReference>